<evidence type="ECO:0000313" key="1">
    <source>
        <dbReference type="EMBL" id="KAI2381621.1"/>
    </source>
</evidence>
<organism evidence="1">
    <name type="scientific">Ophidiomyces ophidiicola</name>
    <dbReference type="NCBI Taxonomy" id="1387563"/>
    <lineage>
        <taxon>Eukaryota</taxon>
        <taxon>Fungi</taxon>
        <taxon>Dikarya</taxon>
        <taxon>Ascomycota</taxon>
        <taxon>Pezizomycotina</taxon>
        <taxon>Eurotiomycetes</taxon>
        <taxon>Eurotiomycetidae</taxon>
        <taxon>Onygenales</taxon>
        <taxon>Onygenaceae</taxon>
        <taxon>Ophidiomyces</taxon>
    </lineage>
</organism>
<gene>
    <name evidence="1" type="primary">UTP22</name>
    <name evidence="1" type="ORF">LOY88_006709</name>
</gene>
<protein>
    <submittedName>
        <fullName evidence="1">U3 snoRNP protein</fullName>
    </submittedName>
</protein>
<proteinExistence type="predicted"/>
<accession>A0ACB8UM48</accession>
<reference evidence="1" key="1">
    <citation type="journal article" date="2022" name="bioRxiv">
        <title>Population genetic analysis of Ophidiomyces ophidiicola, the causative agent of snake fungal disease, indicates recent introductions to the USA.</title>
        <authorList>
            <person name="Ladner J.T."/>
            <person name="Palmer J.M."/>
            <person name="Ettinger C.L."/>
            <person name="Stajich J.E."/>
            <person name="Farrell T.M."/>
            <person name="Glorioso B.M."/>
            <person name="Lawson B."/>
            <person name="Price S.J."/>
            <person name="Stengle A.G."/>
            <person name="Grear D.A."/>
            <person name="Lorch J.M."/>
        </authorList>
    </citation>
    <scope>NUCLEOTIDE SEQUENCE</scope>
    <source>
        <strain evidence="1">NWHC 24266-5</strain>
    </source>
</reference>
<dbReference type="EMBL" id="JALBCA010000194">
    <property type="protein sequence ID" value="KAI2381621.1"/>
    <property type="molecule type" value="Genomic_DNA"/>
</dbReference>
<sequence length="1094" mass="123926">MFSPSAKRRKLDDLDEETNGSTNIHQQDVSTLPRLRKIEAFLSLSPANRLTPASGQFRPTLFKLQIDELISQLRFGSIKHLKSVEKVLPQLKSIIENVPESPEKPTHEAEEYLQRIFGVIVPFPEPRPQCNAQYKFEYKKPASINVAGSIALGTALKDLEEPSMDLVVTIPRAMIRKKDYLDYRYLYKRAYYIASIAAGIKDSKEVSFDLKYTYQDDDKLRPILLVTLNEGPSEHSQHSRVCIRILTTMEYDVFPVTHTMPGSNNIRRNFPGDDGQQSLTSFTAFYNATLRSESCITSYHMLLSQACTRCSAFRAASILGQAWLRQRGFGSSVVRGGFGYFEWATSIALLLETGSTDGTPLFSSSYSPYQIFKAMMQFLDDKDLTNPFIVLNMDTPHKIVSSKYPVLFDGKRGLNLLYKMTPWSYQLLRYEARMTLKMLNDPAPRCFDHTFIKRADYALCRFDQVVTLKSNIILASAFDSFSYCNSIYNMLSEALGDRAKLIHITCDDTFQWHVGPGKAYTETKAVVVGLILNSDTCSRIVDRGPTADDKQAGLTFRKFWGSKAELRRFNDGTIAESLVWSDHHADGSISQQIIAHILGLHFGLQLLTGPNLFEESHSIQNIAKSTLIFKPILEALRSLENTLRDIQGLPLAFRQLYGANPALRYSSLGNPTTQQLSLCPIDVILQLEGSSRWPDDLAAIQATKLSFLTRIGELLGQSRNAMPCKIGLESHSTRVQNVAFLDISSSPLATFRLRIAYEREQELLENQLRDYSLTKWKKEEAALALLCHQRSFSQQVQHTQAFQTLATRFPVLSSTIRVFKLWVNSHLLKGYFCDELLELLVCHVFLHPSPWSTPCTVANGLLRTLHLLANWNWQQEPLVLHIDDSLTHQDLNNISAKFTSWRKIDPLMNTVSFFIASTLDHSGVIWSRQAKPPRVIALRLQSLAKAAMEVVKQQGIDLRFSQLFYSRNRNFDFLLCINPKFVNDNRPVYRNLPNSNHISGRAAVVHFINELHRLYGSHILFFYDFEERNIVAGLWKPQSIKPRTFGLKLSYSSTPATGPEAGENMVVLRKDATLHAIATLGGDLIEKVQVNSNL</sequence>
<comment type="caution">
    <text evidence="1">The sequence shown here is derived from an EMBL/GenBank/DDBJ whole genome shotgun (WGS) entry which is preliminary data.</text>
</comment>
<name>A0ACB8UM48_9EURO</name>